<evidence type="ECO:0000256" key="1">
    <source>
        <dbReference type="SAM" id="Phobius"/>
    </source>
</evidence>
<feature type="transmembrane region" description="Helical" evidence="1">
    <location>
        <begin position="75"/>
        <end position="95"/>
    </location>
</feature>
<sequence length="487" mass="54435">MQDIVLNLDPSTWNVLKFIILTIITTPLLEFLLQRFINTKATYDVMRGEHVQFAESNLGVLSLHSVYWGRRRNSIYLLLVASLVFASELIFEFSFSAQALDIAEPREVWLPPSHAEHYTFSRRSLDGPERREPFQFPVLAAETCIKGESEMRRTGRSNEADGEFISGFEYHMEDTYVIRKPYLALDNSSVLCSVSTTIGRVSFFVPHVYLVNSSTGAEGVLALKNTSNSENVRQSLTSGTFDSYGFVNDVQVVASDNAVCIRSRSRSKTFLCAMYVMNAFILARTSEIWSDRVPDKTLLSVVLNATGQPVEGMRSRTRKLRYLATVSGNALLNTFVEGRRPSHQLVTKDKTETLALLVLVVANEEGVGGSRNKIGKRSFVIGQAQTATMKRLAFVPIAILVSFLVFLLVVEVTLSKLIASSTKHQGRKIWGCTRAGSRADTSIQWLRERICEDLLHDGVFRNISSKELSLKIVSGELQMLPKVPTEA</sequence>
<name>A0A2V3IIK4_9FLOR</name>
<protein>
    <recommendedName>
        <fullName evidence="4">Transmembrane protein</fullName>
    </recommendedName>
</protein>
<feature type="transmembrane region" description="Helical" evidence="1">
    <location>
        <begin position="15"/>
        <end position="33"/>
    </location>
</feature>
<keyword evidence="1" id="KW-0812">Transmembrane</keyword>
<proteinExistence type="predicted"/>
<accession>A0A2V3IIK4</accession>
<feature type="transmembrane region" description="Helical" evidence="1">
    <location>
        <begin position="393"/>
        <end position="419"/>
    </location>
</feature>
<dbReference type="Proteomes" id="UP000247409">
    <property type="component" value="Unassembled WGS sequence"/>
</dbReference>
<dbReference type="OrthoDB" id="10469351at2759"/>
<keyword evidence="1" id="KW-1133">Transmembrane helix</keyword>
<organism evidence="2 3">
    <name type="scientific">Gracilariopsis chorda</name>
    <dbReference type="NCBI Taxonomy" id="448386"/>
    <lineage>
        <taxon>Eukaryota</taxon>
        <taxon>Rhodophyta</taxon>
        <taxon>Florideophyceae</taxon>
        <taxon>Rhodymeniophycidae</taxon>
        <taxon>Gracilariales</taxon>
        <taxon>Gracilariaceae</taxon>
        <taxon>Gracilariopsis</taxon>
    </lineage>
</organism>
<evidence type="ECO:0000313" key="2">
    <source>
        <dbReference type="EMBL" id="PXF41878.1"/>
    </source>
</evidence>
<evidence type="ECO:0000313" key="3">
    <source>
        <dbReference type="Proteomes" id="UP000247409"/>
    </source>
</evidence>
<dbReference type="AlphaFoldDB" id="A0A2V3IIK4"/>
<gene>
    <name evidence="2" type="ORF">BWQ96_08413</name>
</gene>
<comment type="caution">
    <text evidence="2">The sequence shown here is derived from an EMBL/GenBank/DDBJ whole genome shotgun (WGS) entry which is preliminary data.</text>
</comment>
<dbReference type="EMBL" id="NBIV01000188">
    <property type="protein sequence ID" value="PXF41878.1"/>
    <property type="molecule type" value="Genomic_DNA"/>
</dbReference>
<keyword evidence="1" id="KW-0472">Membrane</keyword>
<reference evidence="2 3" key="1">
    <citation type="journal article" date="2018" name="Mol. Biol. Evol.">
        <title>Analysis of the draft genome of the red seaweed Gracilariopsis chorda provides insights into genome size evolution in Rhodophyta.</title>
        <authorList>
            <person name="Lee J."/>
            <person name="Yang E.C."/>
            <person name="Graf L."/>
            <person name="Yang J.H."/>
            <person name="Qiu H."/>
            <person name="Zel Zion U."/>
            <person name="Chan C.X."/>
            <person name="Stephens T.G."/>
            <person name="Weber A.P.M."/>
            <person name="Boo G.H."/>
            <person name="Boo S.M."/>
            <person name="Kim K.M."/>
            <person name="Shin Y."/>
            <person name="Jung M."/>
            <person name="Lee S.J."/>
            <person name="Yim H.S."/>
            <person name="Lee J.H."/>
            <person name="Bhattacharya D."/>
            <person name="Yoon H.S."/>
        </authorList>
    </citation>
    <scope>NUCLEOTIDE SEQUENCE [LARGE SCALE GENOMIC DNA]</scope>
    <source>
        <strain evidence="2 3">SKKU-2015</strain>
        <tissue evidence="2">Whole body</tissue>
    </source>
</reference>
<keyword evidence="3" id="KW-1185">Reference proteome</keyword>
<evidence type="ECO:0008006" key="4">
    <source>
        <dbReference type="Google" id="ProtNLM"/>
    </source>
</evidence>